<dbReference type="EMBL" id="DVNG01000058">
    <property type="protein sequence ID" value="HIU50148.1"/>
    <property type="molecule type" value="Genomic_DNA"/>
</dbReference>
<dbReference type="Proteomes" id="UP000824118">
    <property type="component" value="Unassembled WGS sequence"/>
</dbReference>
<accession>A0A9D1LY41</accession>
<reference evidence="1" key="2">
    <citation type="journal article" date="2021" name="PeerJ">
        <title>Extensive microbial diversity within the chicken gut microbiome revealed by metagenomics and culture.</title>
        <authorList>
            <person name="Gilroy R."/>
            <person name="Ravi A."/>
            <person name="Getino M."/>
            <person name="Pursley I."/>
            <person name="Horton D.L."/>
            <person name="Alikhan N.F."/>
            <person name="Baker D."/>
            <person name="Gharbi K."/>
            <person name="Hall N."/>
            <person name="Watson M."/>
            <person name="Adriaenssens E.M."/>
            <person name="Foster-Nyarko E."/>
            <person name="Jarju S."/>
            <person name="Secka A."/>
            <person name="Antonio M."/>
            <person name="Oren A."/>
            <person name="Chaudhuri R.R."/>
            <person name="La Ragione R."/>
            <person name="Hildebrand F."/>
            <person name="Pallen M.J."/>
        </authorList>
    </citation>
    <scope>NUCLEOTIDE SEQUENCE</scope>
    <source>
        <strain evidence="1">ChiGjej1B1-1684</strain>
    </source>
</reference>
<protein>
    <submittedName>
        <fullName evidence="1">Uncharacterized protein</fullName>
    </submittedName>
</protein>
<proteinExistence type="predicted"/>
<gene>
    <name evidence="1" type="ORF">IAD22_03955</name>
</gene>
<reference evidence="1" key="1">
    <citation type="submission" date="2020-10" db="EMBL/GenBank/DDBJ databases">
        <authorList>
            <person name="Gilroy R."/>
        </authorList>
    </citation>
    <scope>NUCLEOTIDE SEQUENCE</scope>
    <source>
        <strain evidence="1">ChiGjej1B1-1684</strain>
    </source>
</reference>
<evidence type="ECO:0000313" key="2">
    <source>
        <dbReference type="Proteomes" id="UP000824118"/>
    </source>
</evidence>
<evidence type="ECO:0000313" key="1">
    <source>
        <dbReference type="EMBL" id="HIU50148.1"/>
    </source>
</evidence>
<comment type="caution">
    <text evidence="1">The sequence shown here is derived from an EMBL/GenBank/DDBJ whole genome shotgun (WGS) entry which is preliminary data.</text>
</comment>
<organism evidence="1 2">
    <name type="scientific">Candidatus Limousia pullorum</name>
    <dbReference type="NCBI Taxonomy" id="2840860"/>
    <lineage>
        <taxon>Bacteria</taxon>
        <taxon>Bacillati</taxon>
        <taxon>Bacillota</taxon>
        <taxon>Clostridia</taxon>
        <taxon>Eubacteriales</taxon>
        <taxon>Oscillospiraceae</taxon>
        <taxon>Oscillospiraceae incertae sedis</taxon>
        <taxon>Candidatus Limousia</taxon>
    </lineage>
</organism>
<sequence>MWILDRIVKNKSSTEAKSGEITNADGKNISAAGTEEYSSLPMISPYGIVSFPPKGEKTVVLSYDFGKVCLGVLSYPQDLEEGEILLCSRGGAQIKLCNDGKVFINGKEV</sequence>
<dbReference type="AlphaFoldDB" id="A0A9D1LY41"/>
<name>A0A9D1LY41_9FIRM</name>